<evidence type="ECO:0008006" key="3">
    <source>
        <dbReference type="Google" id="ProtNLM"/>
    </source>
</evidence>
<sequence>MAKRYRYIALVNAAPGKDDEFNEWHTHTHMQEVLDATGFEYSQRLRLVPGTSGEGEKYGYLITMEIETDDPQGVMARMGAAVESGEIGLSDTLAPPTWAGLFEEIPGARKEHT</sequence>
<accession>A0A7Z0BU60</accession>
<dbReference type="InterPro" id="IPR011008">
    <property type="entry name" value="Dimeric_a/b-barrel"/>
</dbReference>
<keyword evidence="2" id="KW-1185">Reference proteome</keyword>
<evidence type="ECO:0000313" key="2">
    <source>
        <dbReference type="Proteomes" id="UP000522081"/>
    </source>
</evidence>
<protein>
    <recommendedName>
        <fullName evidence="3">YCII-related domain-containing protein</fullName>
    </recommendedName>
</protein>
<dbReference type="SUPFAM" id="SSF54909">
    <property type="entry name" value="Dimeric alpha+beta barrel"/>
    <property type="match status" value="1"/>
</dbReference>
<organism evidence="1 2">
    <name type="scientific">Novosphingobium marinum</name>
    <dbReference type="NCBI Taxonomy" id="1514948"/>
    <lineage>
        <taxon>Bacteria</taxon>
        <taxon>Pseudomonadati</taxon>
        <taxon>Pseudomonadota</taxon>
        <taxon>Alphaproteobacteria</taxon>
        <taxon>Sphingomonadales</taxon>
        <taxon>Sphingomonadaceae</taxon>
        <taxon>Novosphingobium</taxon>
    </lineage>
</organism>
<dbReference type="EMBL" id="JACBZF010000002">
    <property type="protein sequence ID" value="NYH94833.1"/>
    <property type="molecule type" value="Genomic_DNA"/>
</dbReference>
<name>A0A7Z0BU60_9SPHN</name>
<dbReference type="AlphaFoldDB" id="A0A7Z0BU60"/>
<dbReference type="Proteomes" id="UP000522081">
    <property type="component" value="Unassembled WGS sequence"/>
</dbReference>
<gene>
    <name evidence="1" type="ORF">FHS75_001152</name>
</gene>
<evidence type="ECO:0000313" key="1">
    <source>
        <dbReference type="EMBL" id="NYH94833.1"/>
    </source>
</evidence>
<dbReference type="RefSeq" id="WP_179406779.1">
    <property type="nucleotide sequence ID" value="NZ_BMGF01000006.1"/>
</dbReference>
<proteinExistence type="predicted"/>
<comment type="caution">
    <text evidence="1">The sequence shown here is derived from an EMBL/GenBank/DDBJ whole genome shotgun (WGS) entry which is preliminary data.</text>
</comment>
<reference evidence="1 2" key="1">
    <citation type="submission" date="2020-07" db="EMBL/GenBank/DDBJ databases">
        <title>Genomic Encyclopedia of Type Strains, Phase IV (KMG-IV): sequencing the most valuable type-strain genomes for metagenomic binning, comparative biology and taxonomic classification.</title>
        <authorList>
            <person name="Goeker M."/>
        </authorList>
    </citation>
    <scope>NUCLEOTIDE SEQUENCE [LARGE SCALE GENOMIC DNA]</scope>
    <source>
        <strain evidence="1 2">DSM 29043</strain>
    </source>
</reference>